<evidence type="ECO:0000313" key="5">
    <source>
        <dbReference type="Proteomes" id="UP000297288"/>
    </source>
</evidence>
<dbReference type="STRING" id="28234.SAMN04488588_0958"/>
<dbReference type="Gene3D" id="3.40.50.10170">
    <property type="match status" value="1"/>
</dbReference>
<reference evidence="3 5" key="2">
    <citation type="submission" date="2019-04" db="EMBL/GenBank/DDBJ databases">
        <title>Draft genome sequence data and analysis of a Fermenting Bacterium, Geotoga petraea strain HO-Geo1, isolated from heavy-oil petroleum reservoir in Russia.</title>
        <authorList>
            <person name="Grouzdev D.S."/>
            <person name="Semenova E.M."/>
            <person name="Sokolova D.S."/>
            <person name="Tourova T.P."/>
            <person name="Poltaraus A.B."/>
            <person name="Nazina T.N."/>
        </authorList>
    </citation>
    <scope>NUCLEOTIDE SEQUENCE [LARGE SCALE GENOMIC DNA]</scope>
    <source>
        <strain evidence="3 5">HO-Geo1</strain>
    </source>
</reference>
<dbReference type="InterPro" id="IPR050270">
    <property type="entry name" value="DegV_domain_contain"/>
</dbReference>
<dbReference type="PANTHER" id="PTHR33434:SF2">
    <property type="entry name" value="FATTY ACID-BINDING PROTEIN TM_1468"/>
    <property type="match status" value="1"/>
</dbReference>
<gene>
    <name evidence="3" type="ORF">E4650_00945</name>
    <name evidence="2" type="ORF">SAMN04488588_0958</name>
</gene>
<dbReference type="OrthoDB" id="9780660at2"/>
<evidence type="ECO:0000313" key="2">
    <source>
        <dbReference type="EMBL" id="SDC36612.1"/>
    </source>
</evidence>
<dbReference type="GO" id="GO:0008289">
    <property type="term" value="F:lipid binding"/>
    <property type="evidence" value="ECO:0007669"/>
    <property type="project" value="UniProtKB-KW"/>
</dbReference>
<name>A0A1G6KZS7_9BACT</name>
<dbReference type="Gene3D" id="3.30.1180.10">
    <property type="match status" value="1"/>
</dbReference>
<dbReference type="RefSeq" id="WP_091403234.1">
    <property type="nucleotide sequence ID" value="NZ_FMYV01000003.1"/>
</dbReference>
<dbReference type="SUPFAM" id="SSF82549">
    <property type="entry name" value="DAK1/DegV-like"/>
    <property type="match status" value="1"/>
</dbReference>
<keyword evidence="1" id="KW-0446">Lipid-binding</keyword>
<dbReference type="EMBL" id="SRME01000001">
    <property type="protein sequence ID" value="TGG88794.1"/>
    <property type="molecule type" value="Genomic_DNA"/>
</dbReference>
<dbReference type="Proteomes" id="UP000297288">
    <property type="component" value="Unassembled WGS sequence"/>
</dbReference>
<dbReference type="Pfam" id="PF02645">
    <property type="entry name" value="DegV"/>
    <property type="match status" value="1"/>
</dbReference>
<dbReference type="EMBL" id="FMYV01000003">
    <property type="protein sequence ID" value="SDC36612.1"/>
    <property type="molecule type" value="Genomic_DNA"/>
</dbReference>
<dbReference type="NCBIfam" id="TIGR00762">
    <property type="entry name" value="DegV"/>
    <property type="match status" value="1"/>
</dbReference>
<sequence>MKIGIVTDNTANLDKKYIEENDIGLVSLYVNNGDNFYKASEKDVEEFYEEIKNIEYIPKTSQPSVKDFEKIYTEMLDNYDKIISLHISSELSGTYNSAKIASNMVDDGEVIVVESKLTTFGLRFLVMDVKKMIDEGKDINEIVKFAENYHKKVDTYFSVGDLNYLYKGGRIGKAKTMMGNILNMSPLLRLYEGKLEPVKSIRGQKKLYKEMVKMAMRDSLNKLEHLMVAHTDSLKIADKIKEELINYGVDEKLIESSYIDIIIGNHLGPNSGGIIAVWRN</sequence>
<accession>A0A1G6KZS7</accession>
<dbReference type="InterPro" id="IPR003797">
    <property type="entry name" value="DegV"/>
</dbReference>
<evidence type="ECO:0000256" key="1">
    <source>
        <dbReference type="ARBA" id="ARBA00023121"/>
    </source>
</evidence>
<evidence type="ECO:0000313" key="4">
    <source>
        <dbReference type="Proteomes" id="UP000199322"/>
    </source>
</evidence>
<evidence type="ECO:0000313" key="3">
    <source>
        <dbReference type="EMBL" id="TGG88794.1"/>
    </source>
</evidence>
<reference evidence="2 4" key="1">
    <citation type="submission" date="2016-10" db="EMBL/GenBank/DDBJ databases">
        <authorList>
            <person name="de Groot N.N."/>
        </authorList>
    </citation>
    <scope>NUCLEOTIDE SEQUENCE [LARGE SCALE GENOMIC DNA]</scope>
    <source>
        <strain evidence="2 4">WG14</strain>
    </source>
</reference>
<dbReference type="InterPro" id="IPR043168">
    <property type="entry name" value="DegV_C"/>
</dbReference>
<dbReference type="PANTHER" id="PTHR33434">
    <property type="entry name" value="DEGV DOMAIN-CONTAINING PROTEIN DR_1986-RELATED"/>
    <property type="match status" value="1"/>
</dbReference>
<dbReference type="Proteomes" id="UP000199322">
    <property type="component" value="Unassembled WGS sequence"/>
</dbReference>
<organism evidence="2 4">
    <name type="scientific">Geotoga petraea</name>
    <dbReference type="NCBI Taxonomy" id="28234"/>
    <lineage>
        <taxon>Bacteria</taxon>
        <taxon>Thermotogati</taxon>
        <taxon>Thermotogota</taxon>
        <taxon>Thermotogae</taxon>
        <taxon>Petrotogales</taxon>
        <taxon>Petrotogaceae</taxon>
        <taxon>Geotoga</taxon>
    </lineage>
</organism>
<dbReference type="PROSITE" id="PS51482">
    <property type="entry name" value="DEGV"/>
    <property type="match status" value="1"/>
</dbReference>
<protein>
    <submittedName>
        <fullName evidence="3">DegV family protein</fullName>
    </submittedName>
    <submittedName>
        <fullName evidence="2">EDD domain protein, DegV family</fullName>
    </submittedName>
</protein>
<keyword evidence="4" id="KW-1185">Reference proteome</keyword>
<proteinExistence type="predicted"/>
<dbReference type="AlphaFoldDB" id="A0A1G6KZS7"/>